<evidence type="ECO:0000256" key="5">
    <source>
        <dbReference type="HAMAP-Rule" id="MF_00956"/>
    </source>
</evidence>
<comment type="catalytic activity">
    <reaction evidence="5">
        <text>GDP-beta-L-fucose + NADP(+) = GDP-4-dehydro-alpha-D-rhamnose + NADPH + H(+)</text>
        <dbReference type="Rhea" id="RHEA:18885"/>
        <dbReference type="ChEBI" id="CHEBI:15378"/>
        <dbReference type="ChEBI" id="CHEBI:57273"/>
        <dbReference type="ChEBI" id="CHEBI:57783"/>
        <dbReference type="ChEBI" id="CHEBI:57964"/>
        <dbReference type="ChEBI" id="CHEBI:58349"/>
        <dbReference type="EC" id="1.1.1.271"/>
    </reaction>
</comment>
<feature type="site" description="Important for catalytic activity" evidence="5">
    <location>
        <position position="105"/>
    </location>
</feature>
<feature type="binding site" evidence="5">
    <location>
        <begin position="7"/>
        <end position="13"/>
    </location>
    <ligand>
        <name>NADP(+)</name>
        <dbReference type="ChEBI" id="CHEBI:58349"/>
    </ligand>
</feature>
<sequence length="311" mass="32416">MRVVLTGAGGMLGSSIVRSWARQRPGDELVPFTRERVDLCDAAATAAALAEERPDAVIHAAARVAGIADKLAGPDRFLAENLRIDDAVISGAVAADVPELLYVSSGAIYPADAEQPIREDAALTGSLEPANESYALAKIVGGRRCAYLSAQHGYAYRVAIPSNLYGPGDDFSAGRAHLVPAAIAKAHAAVVDGSSSIEVWGDGTARREFTYAGDLADWLVTQIGGLAGWPAALNLGAGADHTVREYYELAAEVTGFTGDLVFDSTKPSGVARRLLDSSAAAALGWTAPTPLPAGYAESYAQYLASERKASR</sequence>
<evidence type="ECO:0000256" key="2">
    <source>
        <dbReference type="ARBA" id="ARBA00022857"/>
    </source>
</evidence>
<comment type="similarity">
    <text evidence="1 5">Belongs to the NAD(P)-dependent epimerase/dehydratase family. Fucose synthase subfamily.</text>
</comment>
<dbReference type="InterPro" id="IPR036291">
    <property type="entry name" value="NAD(P)-bd_dom_sf"/>
</dbReference>
<feature type="active site" description="Proton donor/acceptor" evidence="5">
    <location>
        <position position="134"/>
    </location>
</feature>
<dbReference type="Gene3D" id="3.40.50.720">
    <property type="entry name" value="NAD(P)-binding Rossmann-like Domain"/>
    <property type="match status" value="1"/>
</dbReference>
<feature type="domain" description="NAD-dependent epimerase/dehydratase" evidence="6">
    <location>
        <begin position="3"/>
        <end position="221"/>
    </location>
</feature>
<comment type="pathway">
    <text evidence="5">Nucleotide-sugar biosynthesis; GDP-L-fucose biosynthesis via de novo pathway; GDP-L-fucose from GDP-alpha-D-mannose: step 2/2.</text>
</comment>
<feature type="binding site" evidence="5">
    <location>
        <begin position="161"/>
        <end position="164"/>
    </location>
    <ligand>
        <name>NADP(+)</name>
        <dbReference type="ChEBI" id="CHEBI:58349"/>
    </ligand>
</feature>
<dbReference type="SUPFAM" id="SSF51735">
    <property type="entry name" value="NAD(P)-binding Rossmann-fold domains"/>
    <property type="match status" value="1"/>
</dbReference>
<dbReference type="PANTHER" id="PTHR43238:SF1">
    <property type="entry name" value="GDP-L-FUCOSE SYNTHASE"/>
    <property type="match status" value="1"/>
</dbReference>
<feature type="binding site" evidence="5">
    <location>
        <position position="177"/>
    </location>
    <ligand>
        <name>NADP(+)</name>
        <dbReference type="ChEBI" id="CHEBI:58349"/>
    </ligand>
</feature>
<feature type="binding site" evidence="5">
    <location>
        <position position="138"/>
    </location>
    <ligand>
        <name>NADP(+)</name>
        <dbReference type="ChEBI" id="CHEBI:58349"/>
    </ligand>
</feature>
<dbReference type="EMBL" id="BSVB01000001">
    <property type="protein sequence ID" value="GMA94257.1"/>
    <property type="molecule type" value="Genomic_DNA"/>
</dbReference>
<dbReference type="InterPro" id="IPR028614">
    <property type="entry name" value="GDP_fucose/colitose_synth"/>
</dbReference>
<keyword evidence="3 5" id="KW-0560">Oxidoreductase</keyword>
<dbReference type="EC" id="1.1.1.271" evidence="5"/>
<evidence type="ECO:0000313" key="8">
    <source>
        <dbReference type="Proteomes" id="UP001157034"/>
    </source>
</evidence>
<dbReference type="Pfam" id="PF01370">
    <property type="entry name" value="Epimerase"/>
    <property type="match status" value="1"/>
</dbReference>
<protein>
    <recommendedName>
        <fullName evidence="5">GDP-L-fucose synthase</fullName>
        <ecNumber evidence="5">1.1.1.271</ecNumber>
    </recommendedName>
    <alternativeName>
        <fullName evidence="5">GDP-4-keto-6-deoxy-D-mannose-3,5-epimerase-4-reductase</fullName>
    </alternativeName>
</protein>
<gene>
    <name evidence="5 7" type="primary">fcl</name>
    <name evidence="7" type="ORF">GCM10025881_10810</name>
</gene>
<keyword evidence="2 5" id="KW-0521">NADP</keyword>
<feature type="binding site" evidence="5">
    <location>
        <position position="200"/>
    </location>
    <ligand>
        <name>substrate</name>
    </ligand>
</feature>
<proteinExistence type="inferred from homology"/>
<evidence type="ECO:0000259" key="6">
    <source>
        <dbReference type="Pfam" id="PF01370"/>
    </source>
</evidence>
<comment type="function">
    <text evidence="5">Catalyzes the two-step NADP-dependent conversion of GDP-4-dehydro-6-deoxy-D-mannose to GDP-fucose, involving an epimerase and a reductase reaction.</text>
</comment>
<comment type="caution">
    <text evidence="5">Lacks conserved residue(s) required for the propagation of feature annotation.</text>
</comment>
<keyword evidence="4 5" id="KW-0413">Isomerase</keyword>
<dbReference type="PANTHER" id="PTHR43238">
    <property type="entry name" value="GDP-L-FUCOSE SYNTHASE"/>
    <property type="match status" value="1"/>
</dbReference>
<feature type="binding site" evidence="5">
    <location>
        <position position="185"/>
    </location>
    <ligand>
        <name>substrate</name>
    </ligand>
</feature>
<dbReference type="HAMAP" id="MF_00956">
    <property type="entry name" value="GDP_fucose_synth"/>
    <property type="match status" value="1"/>
</dbReference>
<dbReference type="Gene3D" id="3.90.25.10">
    <property type="entry name" value="UDP-galactose 4-epimerase, domain 1"/>
    <property type="match status" value="1"/>
</dbReference>
<organism evidence="7 8">
    <name type="scientific">Pseudolysinimonas kribbensis</name>
    <dbReference type="NCBI Taxonomy" id="433641"/>
    <lineage>
        <taxon>Bacteria</taxon>
        <taxon>Bacillati</taxon>
        <taxon>Actinomycetota</taxon>
        <taxon>Actinomycetes</taxon>
        <taxon>Micrococcales</taxon>
        <taxon>Microbacteriaceae</taxon>
        <taxon>Pseudolysinimonas</taxon>
    </lineage>
</organism>
<accession>A0ABQ6K0X8</accession>
<name>A0ABQ6K0X8_9MICO</name>
<keyword evidence="8" id="KW-1185">Reference proteome</keyword>
<comment type="caution">
    <text evidence="7">The sequence shown here is derived from an EMBL/GenBank/DDBJ whole genome shotgun (WGS) entry which is preliminary data.</text>
</comment>
<reference evidence="8" key="1">
    <citation type="journal article" date="2019" name="Int. J. Syst. Evol. Microbiol.">
        <title>The Global Catalogue of Microorganisms (GCM) 10K type strain sequencing project: providing services to taxonomists for standard genome sequencing and annotation.</title>
        <authorList>
            <consortium name="The Broad Institute Genomics Platform"/>
            <consortium name="The Broad Institute Genome Sequencing Center for Infectious Disease"/>
            <person name="Wu L."/>
            <person name="Ma J."/>
        </authorList>
    </citation>
    <scope>NUCLEOTIDE SEQUENCE [LARGE SCALE GENOMIC DNA]</scope>
    <source>
        <strain evidence="8">NBRC 108894</strain>
    </source>
</reference>
<dbReference type="InterPro" id="IPR001509">
    <property type="entry name" value="Epimerase_deHydtase"/>
</dbReference>
<evidence type="ECO:0000256" key="1">
    <source>
        <dbReference type="ARBA" id="ARBA00005959"/>
    </source>
</evidence>
<keyword evidence="5" id="KW-0511">Multifunctional enzyme</keyword>
<evidence type="ECO:0000313" key="7">
    <source>
        <dbReference type="EMBL" id="GMA94257.1"/>
    </source>
</evidence>
<feature type="binding site" evidence="5">
    <location>
        <position position="207"/>
    </location>
    <ligand>
        <name>substrate</name>
    </ligand>
</feature>
<evidence type="ECO:0000256" key="4">
    <source>
        <dbReference type="ARBA" id="ARBA00023235"/>
    </source>
</evidence>
<dbReference type="Proteomes" id="UP001157034">
    <property type="component" value="Unassembled WGS sequence"/>
</dbReference>
<dbReference type="RefSeq" id="WP_284253239.1">
    <property type="nucleotide sequence ID" value="NZ_BAAAQO010000003.1"/>
</dbReference>
<evidence type="ECO:0000256" key="3">
    <source>
        <dbReference type="ARBA" id="ARBA00023002"/>
    </source>
</evidence>